<name>A0A7J3VRV8_CALS0</name>
<organism evidence="9">
    <name type="scientific">Caldiarchaeum subterraneum</name>
    <dbReference type="NCBI Taxonomy" id="311458"/>
    <lineage>
        <taxon>Archaea</taxon>
        <taxon>Nitrososphaerota</taxon>
        <taxon>Candidatus Caldarchaeales</taxon>
        <taxon>Candidatus Caldarchaeaceae</taxon>
        <taxon>Candidatus Caldarchaeum</taxon>
    </lineage>
</organism>
<keyword evidence="5 7" id="KW-1133">Transmembrane helix</keyword>
<keyword evidence="9" id="KW-0645">Protease</keyword>
<dbReference type="InterPro" id="IPR035952">
    <property type="entry name" value="Rhomboid-like_sf"/>
</dbReference>
<evidence type="ECO:0000256" key="4">
    <source>
        <dbReference type="ARBA" id="ARBA00022801"/>
    </source>
</evidence>
<dbReference type="GO" id="GO:0006508">
    <property type="term" value="P:proteolysis"/>
    <property type="evidence" value="ECO:0007669"/>
    <property type="project" value="UniProtKB-KW"/>
</dbReference>
<feature type="transmembrane region" description="Helical" evidence="7">
    <location>
        <begin position="157"/>
        <end position="180"/>
    </location>
</feature>
<dbReference type="GO" id="GO:0004252">
    <property type="term" value="F:serine-type endopeptidase activity"/>
    <property type="evidence" value="ECO:0007669"/>
    <property type="project" value="InterPro"/>
</dbReference>
<accession>A0A7J3VRV8</accession>
<dbReference type="InterPro" id="IPR050925">
    <property type="entry name" value="Rhomboid_protease_S54"/>
</dbReference>
<evidence type="ECO:0000256" key="7">
    <source>
        <dbReference type="SAM" id="Phobius"/>
    </source>
</evidence>
<dbReference type="Pfam" id="PF01694">
    <property type="entry name" value="Rhomboid"/>
    <property type="match status" value="1"/>
</dbReference>
<gene>
    <name evidence="9" type="ORF">ENM31_00630</name>
</gene>
<evidence type="ECO:0000256" key="2">
    <source>
        <dbReference type="ARBA" id="ARBA00009045"/>
    </source>
</evidence>
<feature type="transmembrane region" description="Helical" evidence="7">
    <location>
        <begin position="33"/>
        <end position="54"/>
    </location>
</feature>
<evidence type="ECO:0000256" key="5">
    <source>
        <dbReference type="ARBA" id="ARBA00022989"/>
    </source>
</evidence>
<comment type="subcellular location">
    <subcellularLocation>
        <location evidence="1">Membrane</location>
        <topology evidence="1">Multi-pass membrane protein</topology>
    </subcellularLocation>
</comment>
<evidence type="ECO:0000313" key="9">
    <source>
        <dbReference type="EMBL" id="HHM43789.1"/>
    </source>
</evidence>
<dbReference type="AlphaFoldDB" id="A0A7J3VRV8"/>
<feature type="transmembrane region" description="Helical" evidence="7">
    <location>
        <begin position="7"/>
        <end position="27"/>
    </location>
</feature>
<feature type="transmembrane region" description="Helical" evidence="7">
    <location>
        <begin position="129"/>
        <end position="151"/>
    </location>
</feature>
<dbReference type="PANTHER" id="PTHR43731:SF14">
    <property type="entry name" value="PRESENILIN-ASSOCIATED RHOMBOID-LIKE PROTEIN, MITOCHONDRIAL"/>
    <property type="match status" value="1"/>
</dbReference>
<evidence type="ECO:0000256" key="3">
    <source>
        <dbReference type="ARBA" id="ARBA00022692"/>
    </source>
</evidence>
<proteinExistence type="inferred from homology"/>
<dbReference type="SUPFAM" id="SSF144091">
    <property type="entry name" value="Rhomboid-like"/>
    <property type="match status" value="1"/>
</dbReference>
<feature type="transmembrane region" description="Helical" evidence="7">
    <location>
        <begin position="92"/>
        <end position="117"/>
    </location>
</feature>
<evidence type="ECO:0000259" key="8">
    <source>
        <dbReference type="Pfam" id="PF01694"/>
    </source>
</evidence>
<dbReference type="EMBL" id="DRXH01000025">
    <property type="protein sequence ID" value="HHM43789.1"/>
    <property type="molecule type" value="Genomic_DNA"/>
</dbReference>
<evidence type="ECO:0000256" key="1">
    <source>
        <dbReference type="ARBA" id="ARBA00004141"/>
    </source>
</evidence>
<feature type="transmembrane region" description="Helical" evidence="7">
    <location>
        <begin position="61"/>
        <end position="80"/>
    </location>
</feature>
<evidence type="ECO:0000256" key="6">
    <source>
        <dbReference type="ARBA" id="ARBA00023136"/>
    </source>
</evidence>
<dbReference type="Gene3D" id="1.20.1540.10">
    <property type="entry name" value="Rhomboid-like"/>
    <property type="match status" value="1"/>
</dbReference>
<sequence length="224" mass="25363">MYDARPRLTYVLIAINTVVWASVNLFITNQNQLTSFLYTFGTVPIFILNGLNIFSLITYMFVHIDFFHILLNMYSLFLFGRDVESYLGSAKFLFVYMVSGVAAALFHIFYFVFFLSLECSPAMRPIPSACLIPSIGASGAIFGIMGSYLVFFPHRRLYAFLWFVPVVAPAFAVIIGFILIQTLFMLTTPFSTIAYTAHVGGFIAGLILSLPFRVRRSAEWFFYG</sequence>
<feature type="domain" description="Peptidase S54 rhomboid" evidence="8">
    <location>
        <begin position="53"/>
        <end position="211"/>
    </location>
</feature>
<keyword evidence="4" id="KW-0378">Hydrolase</keyword>
<dbReference type="PANTHER" id="PTHR43731">
    <property type="entry name" value="RHOMBOID PROTEASE"/>
    <property type="match status" value="1"/>
</dbReference>
<protein>
    <submittedName>
        <fullName evidence="9">Rhomboid family intramembrane serine protease</fullName>
    </submittedName>
</protein>
<dbReference type="GO" id="GO:0016020">
    <property type="term" value="C:membrane"/>
    <property type="evidence" value="ECO:0007669"/>
    <property type="project" value="UniProtKB-SubCell"/>
</dbReference>
<feature type="transmembrane region" description="Helical" evidence="7">
    <location>
        <begin position="192"/>
        <end position="212"/>
    </location>
</feature>
<comment type="similarity">
    <text evidence="2">Belongs to the peptidase S54 family.</text>
</comment>
<keyword evidence="3 7" id="KW-0812">Transmembrane</keyword>
<keyword evidence="6 7" id="KW-0472">Membrane</keyword>
<comment type="caution">
    <text evidence="9">The sequence shown here is derived from an EMBL/GenBank/DDBJ whole genome shotgun (WGS) entry which is preliminary data.</text>
</comment>
<dbReference type="InterPro" id="IPR022764">
    <property type="entry name" value="Peptidase_S54_rhomboid_dom"/>
</dbReference>
<reference evidence="9" key="1">
    <citation type="journal article" date="2020" name="mSystems">
        <title>Genome- and Community-Level Interaction Insights into Carbon Utilization and Element Cycling Functions of Hydrothermarchaeota in Hydrothermal Sediment.</title>
        <authorList>
            <person name="Zhou Z."/>
            <person name="Liu Y."/>
            <person name="Xu W."/>
            <person name="Pan J."/>
            <person name="Luo Z.H."/>
            <person name="Li M."/>
        </authorList>
    </citation>
    <scope>NUCLEOTIDE SEQUENCE [LARGE SCALE GENOMIC DNA]</scope>
    <source>
        <strain evidence="9">SpSt-1074</strain>
    </source>
</reference>